<reference evidence="2" key="1">
    <citation type="journal article" date="2023" name="Insect Mol. Biol.">
        <title>Genome sequencing provides insights into the evolution of gene families encoding plant cell wall-degrading enzymes in longhorned beetles.</title>
        <authorList>
            <person name="Shin N.R."/>
            <person name="Okamura Y."/>
            <person name="Kirsch R."/>
            <person name="Pauchet Y."/>
        </authorList>
    </citation>
    <scope>NUCLEOTIDE SEQUENCE</scope>
    <source>
        <strain evidence="2">MMC_N1</strain>
    </source>
</reference>
<dbReference type="Pfam" id="PF13843">
    <property type="entry name" value="DDE_Tnp_1_7"/>
    <property type="match status" value="1"/>
</dbReference>
<evidence type="ECO:0000313" key="3">
    <source>
        <dbReference type="Proteomes" id="UP001162164"/>
    </source>
</evidence>
<organism evidence="2 3">
    <name type="scientific">Molorchus minor</name>
    <dbReference type="NCBI Taxonomy" id="1323400"/>
    <lineage>
        <taxon>Eukaryota</taxon>
        <taxon>Metazoa</taxon>
        <taxon>Ecdysozoa</taxon>
        <taxon>Arthropoda</taxon>
        <taxon>Hexapoda</taxon>
        <taxon>Insecta</taxon>
        <taxon>Pterygota</taxon>
        <taxon>Neoptera</taxon>
        <taxon>Endopterygota</taxon>
        <taxon>Coleoptera</taxon>
        <taxon>Polyphaga</taxon>
        <taxon>Cucujiformia</taxon>
        <taxon>Chrysomeloidea</taxon>
        <taxon>Cerambycidae</taxon>
        <taxon>Lamiinae</taxon>
        <taxon>Monochamini</taxon>
        <taxon>Molorchus</taxon>
    </lineage>
</organism>
<accession>A0ABQ9J5U4</accession>
<dbReference type="PANTHER" id="PTHR46599">
    <property type="entry name" value="PIGGYBAC TRANSPOSABLE ELEMENT-DERIVED PROTEIN 4"/>
    <property type="match status" value="1"/>
</dbReference>
<evidence type="ECO:0000259" key="1">
    <source>
        <dbReference type="Pfam" id="PF13843"/>
    </source>
</evidence>
<keyword evidence="3" id="KW-1185">Reference proteome</keyword>
<name>A0ABQ9J5U4_9CUCU</name>
<dbReference type="PANTHER" id="PTHR46599:SF3">
    <property type="entry name" value="PIGGYBAC TRANSPOSABLE ELEMENT-DERIVED PROTEIN 4"/>
    <property type="match status" value="1"/>
</dbReference>
<proteinExistence type="predicted"/>
<dbReference type="Proteomes" id="UP001162164">
    <property type="component" value="Unassembled WGS sequence"/>
</dbReference>
<protein>
    <recommendedName>
        <fullName evidence="1">PiggyBac transposable element-derived protein domain-containing protein</fullName>
    </recommendedName>
</protein>
<comment type="caution">
    <text evidence="2">The sequence shown here is derived from an EMBL/GenBank/DDBJ whole genome shotgun (WGS) entry which is preliminary data.</text>
</comment>
<dbReference type="InterPro" id="IPR029526">
    <property type="entry name" value="PGBD"/>
</dbReference>
<sequence>MRNEKKTDKGEIQKIIGCIVNLLETINHAALGTCMANRKNVPAIGTKLHKGQSEFRCTDSGLLCVKWQDTKEVLLMSNCHKPEVTRIGKKNKTGVQEEIDCPQAIAFYRQKMGGVDRSRSIHRII</sequence>
<gene>
    <name evidence="2" type="ORF">NQ317_019594</name>
</gene>
<dbReference type="EMBL" id="JAPWTJ010001204">
    <property type="protein sequence ID" value="KAJ8973287.1"/>
    <property type="molecule type" value="Genomic_DNA"/>
</dbReference>
<evidence type="ECO:0000313" key="2">
    <source>
        <dbReference type="EMBL" id="KAJ8973287.1"/>
    </source>
</evidence>
<feature type="domain" description="PiggyBac transposable element-derived protein" evidence="1">
    <location>
        <begin position="21"/>
        <end position="122"/>
    </location>
</feature>